<dbReference type="Proteomes" id="UP000307574">
    <property type="component" value="Unassembled WGS sequence"/>
</dbReference>
<dbReference type="RefSeq" id="WP_130311845.1">
    <property type="nucleotide sequence ID" value="NZ_SYUV01000109.1"/>
</dbReference>
<proteinExistence type="predicted"/>
<protein>
    <submittedName>
        <fullName evidence="1">Uncharacterized protein</fullName>
    </submittedName>
</protein>
<name>A0A4U1YW27_9VIBR</name>
<dbReference type="EMBL" id="SYUV01000109">
    <property type="protein sequence ID" value="TKF25470.1"/>
    <property type="molecule type" value="Genomic_DNA"/>
</dbReference>
<reference evidence="1 2" key="1">
    <citation type="submission" date="2019-04" db="EMBL/GenBank/DDBJ databases">
        <title>A reverse ecology approach based on a biological definition of microbial populations.</title>
        <authorList>
            <person name="Arevalo P."/>
            <person name="Vaninsberghe D."/>
            <person name="Elsherbini J."/>
            <person name="Gore J."/>
            <person name="Polz M."/>
        </authorList>
    </citation>
    <scope>NUCLEOTIDE SEQUENCE [LARGE SCALE GENOMIC DNA]</scope>
    <source>
        <strain evidence="1 2">10N.261.46.F4</strain>
    </source>
</reference>
<gene>
    <name evidence="1" type="ORF">FCV50_22220</name>
</gene>
<accession>A0A4U1YW27</accession>
<comment type="caution">
    <text evidence="1">The sequence shown here is derived from an EMBL/GenBank/DDBJ whole genome shotgun (WGS) entry which is preliminary data.</text>
</comment>
<evidence type="ECO:0000313" key="1">
    <source>
        <dbReference type="EMBL" id="TKF25470.1"/>
    </source>
</evidence>
<sequence length="110" mass="12777">MLEDRIDKSTCENIAFTISENIKMDNSPQHLESLLKHNITENELVSMYSTIKELHNNPMISKNELSRKSKLRRADFEYFVGDYADFKTKQGFDSDLVSPLEPSNNVIFLF</sequence>
<organism evidence="1 2">
    <name type="scientific">Vibrio kanaloae</name>
    <dbReference type="NCBI Taxonomy" id="170673"/>
    <lineage>
        <taxon>Bacteria</taxon>
        <taxon>Pseudomonadati</taxon>
        <taxon>Pseudomonadota</taxon>
        <taxon>Gammaproteobacteria</taxon>
        <taxon>Vibrionales</taxon>
        <taxon>Vibrionaceae</taxon>
        <taxon>Vibrio</taxon>
    </lineage>
</organism>
<evidence type="ECO:0000313" key="2">
    <source>
        <dbReference type="Proteomes" id="UP000307574"/>
    </source>
</evidence>
<dbReference type="AlphaFoldDB" id="A0A4U1YW27"/>